<sequence>MLMNKKLRNLVFGLLLLVCKPAAATTIAFYVNGHPDDWQLFMNPDAYQDLTSPDTRVVFIYLTSGDQDLRGGGDGSLPLYLARENGALRSSSFASNLAQAASSPGALGPVETGIFNQHRVARYRYRNAVHYFLRLPDVADWQSITHLDQFHRRPLPLQTIDGAATYTTWADLTATVRAIILAESQGALNAHLNALDPDVRYNPEDHPDHRNAGSIAVEACQGLKARIKLFQGYATGLYPENLSNEEKLNESALFALAASATTEAGYDNTWEYWHKAFIGKNYYRLYYDPVSLQASGLPSIDGLPVTSTTASAFSLEYISPPGHSDADQNMVMQALDRASEFISYHKRHFNNMHLFVYASLLLGGFFLGLLVMKRRYAAVAEPLRHATA</sequence>
<feature type="transmembrane region" description="Helical" evidence="1">
    <location>
        <begin position="354"/>
        <end position="372"/>
    </location>
</feature>
<keyword evidence="4" id="KW-1185">Reference proteome</keyword>
<gene>
    <name evidence="3" type="ORF">CLV45_0052</name>
</gene>
<feature type="chain" id="PRO_5014883375" evidence="2">
    <location>
        <begin position="25"/>
        <end position="388"/>
    </location>
</feature>
<dbReference type="EMBL" id="PGFA01000001">
    <property type="protein sequence ID" value="PJJ58642.1"/>
    <property type="molecule type" value="Genomic_DNA"/>
</dbReference>
<comment type="caution">
    <text evidence="3">The sequence shown here is derived from an EMBL/GenBank/DDBJ whole genome shotgun (WGS) entry which is preliminary data.</text>
</comment>
<keyword evidence="2" id="KW-0732">Signal</keyword>
<keyword evidence="1" id="KW-1133">Transmembrane helix</keyword>
<keyword evidence="1" id="KW-0812">Transmembrane</keyword>
<feature type="signal peptide" evidence="2">
    <location>
        <begin position="1"/>
        <end position="24"/>
    </location>
</feature>
<dbReference type="AlphaFoldDB" id="A0A2M9BL29"/>
<dbReference type="Gene3D" id="3.40.50.10320">
    <property type="entry name" value="LmbE-like"/>
    <property type="match status" value="1"/>
</dbReference>
<protein>
    <submittedName>
        <fullName evidence="3">GlcNAc-PI de-N-acetylase</fullName>
    </submittedName>
</protein>
<keyword evidence="1" id="KW-0472">Membrane</keyword>
<proteinExistence type="predicted"/>
<accession>A0A2M9BL29</accession>
<evidence type="ECO:0000256" key="2">
    <source>
        <dbReference type="SAM" id="SignalP"/>
    </source>
</evidence>
<evidence type="ECO:0000256" key="1">
    <source>
        <dbReference type="SAM" id="Phobius"/>
    </source>
</evidence>
<name>A0A2M9BL29_9BACT</name>
<dbReference type="SUPFAM" id="SSF102588">
    <property type="entry name" value="LmbE-like"/>
    <property type="match status" value="1"/>
</dbReference>
<dbReference type="Proteomes" id="UP000228535">
    <property type="component" value="Unassembled WGS sequence"/>
</dbReference>
<organism evidence="3 4">
    <name type="scientific">Hymenobacter chitinivorans DSM 11115</name>
    <dbReference type="NCBI Taxonomy" id="1121954"/>
    <lineage>
        <taxon>Bacteria</taxon>
        <taxon>Pseudomonadati</taxon>
        <taxon>Bacteroidota</taxon>
        <taxon>Cytophagia</taxon>
        <taxon>Cytophagales</taxon>
        <taxon>Hymenobacteraceae</taxon>
        <taxon>Hymenobacter</taxon>
    </lineage>
</organism>
<evidence type="ECO:0000313" key="3">
    <source>
        <dbReference type="EMBL" id="PJJ58642.1"/>
    </source>
</evidence>
<evidence type="ECO:0000313" key="4">
    <source>
        <dbReference type="Proteomes" id="UP000228535"/>
    </source>
</evidence>
<dbReference type="InterPro" id="IPR024078">
    <property type="entry name" value="LmbE-like_dom_sf"/>
</dbReference>
<reference evidence="3 4" key="1">
    <citation type="submission" date="2017-11" db="EMBL/GenBank/DDBJ databases">
        <title>Genomic Encyclopedia of Archaeal and Bacterial Type Strains, Phase II (KMG-II): From Individual Species to Whole Genera.</title>
        <authorList>
            <person name="Goeker M."/>
        </authorList>
    </citation>
    <scope>NUCLEOTIDE SEQUENCE [LARGE SCALE GENOMIC DNA]</scope>
    <source>
        <strain evidence="3 4">DSM 11115</strain>
    </source>
</reference>